<keyword evidence="2" id="KW-1185">Reference proteome</keyword>
<sequence length="369" mass="40887">MSVSQGTIPLSSPSAERENALQLGPRRKATVSDPLISHGRHFGRTVHALTNVKALIVNGLLRMGELSDSAEEDFTLEQRREHAVFDTLMKSVPGIEERLVSSSEDMVAITAELIQKGISGARSDDTKSIKGPVLEWITPLGQHLSPPLSRNVKMDRGYHHERTGQLLCPAGLDWNDAEVKRRLRSAELTVAGDQWPMFLYKNYQYDPQDPWKGLLRSILLIKAYKHIFTSPSSVEKEHKATRAGNARLHGMTRVTAASVAYVATQVRFALSSSSIFSRTDIVTDSERFYNSLLELFEDPDEEEEVCDLLVWWNRQIFPSFSSAKKLVSKDSALAKIKERRAALKAASKAASDAHAAAPANGHVHDHVGA</sequence>
<reference evidence="1" key="1">
    <citation type="submission" date="2021-03" db="EMBL/GenBank/DDBJ databases">
        <authorList>
            <consortium name="DOE Joint Genome Institute"/>
            <person name="Ahrendt S."/>
            <person name="Looney B.P."/>
            <person name="Miyauchi S."/>
            <person name="Morin E."/>
            <person name="Drula E."/>
            <person name="Courty P.E."/>
            <person name="Chicoki N."/>
            <person name="Fauchery L."/>
            <person name="Kohler A."/>
            <person name="Kuo A."/>
            <person name="Labutti K."/>
            <person name="Pangilinan J."/>
            <person name="Lipzen A."/>
            <person name="Riley R."/>
            <person name="Andreopoulos W."/>
            <person name="He G."/>
            <person name="Johnson J."/>
            <person name="Barry K.W."/>
            <person name="Grigoriev I.V."/>
            <person name="Nagy L."/>
            <person name="Hibbett D."/>
            <person name="Henrissat B."/>
            <person name="Matheny P.B."/>
            <person name="Labbe J."/>
            <person name="Martin F."/>
        </authorList>
    </citation>
    <scope>NUCLEOTIDE SEQUENCE</scope>
    <source>
        <strain evidence="1">HHB10654</strain>
    </source>
</reference>
<evidence type="ECO:0000313" key="1">
    <source>
        <dbReference type="EMBL" id="KAI0055466.1"/>
    </source>
</evidence>
<name>A0ACB8SHW7_9AGAM</name>
<dbReference type="EMBL" id="MU277291">
    <property type="protein sequence ID" value="KAI0055466.1"/>
    <property type="molecule type" value="Genomic_DNA"/>
</dbReference>
<comment type="caution">
    <text evidence="1">The sequence shown here is derived from an EMBL/GenBank/DDBJ whole genome shotgun (WGS) entry which is preliminary data.</text>
</comment>
<dbReference type="Proteomes" id="UP000814140">
    <property type="component" value="Unassembled WGS sequence"/>
</dbReference>
<proteinExistence type="predicted"/>
<reference evidence="1" key="2">
    <citation type="journal article" date="2022" name="New Phytol.">
        <title>Evolutionary transition to the ectomycorrhizal habit in the genomes of a hyperdiverse lineage of mushroom-forming fungi.</title>
        <authorList>
            <person name="Looney B."/>
            <person name="Miyauchi S."/>
            <person name="Morin E."/>
            <person name="Drula E."/>
            <person name="Courty P.E."/>
            <person name="Kohler A."/>
            <person name="Kuo A."/>
            <person name="LaButti K."/>
            <person name="Pangilinan J."/>
            <person name="Lipzen A."/>
            <person name="Riley R."/>
            <person name="Andreopoulos W."/>
            <person name="He G."/>
            <person name="Johnson J."/>
            <person name="Nolan M."/>
            <person name="Tritt A."/>
            <person name="Barry K.W."/>
            <person name="Grigoriev I.V."/>
            <person name="Nagy L.G."/>
            <person name="Hibbett D."/>
            <person name="Henrissat B."/>
            <person name="Matheny P.B."/>
            <person name="Labbe J."/>
            <person name="Martin F.M."/>
        </authorList>
    </citation>
    <scope>NUCLEOTIDE SEQUENCE</scope>
    <source>
        <strain evidence="1">HHB10654</strain>
    </source>
</reference>
<evidence type="ECO:0000313" key="2">
    <source>
        <dbReference type="Proteomes" id="UP000814140"/>
    </source>
</evidence>
<protein>
    <submittedName>
        <fullName evidence="1">Uncharacterized protein</fullName>
    </submittedName>
</protein>
<gene>
    <name evidence="1" type="ORF">BV25DRAFT_1873121</name>
</gene>
<accession>A0ACB8SHW7</accession>
<organism evidence="1 2">
    <name type="scientific">Artomyces pyxidatus</name>
    <dbReference type="NCBI Taxonomy" id="48021"/>
    <lineage>
        <taxon>Eukaryota</taxon>
        <taxon>Fungi</taxon>
        <taxon>Dikarya</taxon>
        <taxon>Basidiomycota</taxon>
        <taxon>Agaricomycotina</taxon>
        <taxon>Agaricomycetes</taxon>
        <taxon>Russulales</taxon>
        <taxon>Auriscalpiaceae</taxon>
        <taxon>Artomyces</taxon>
    </lineage>
</organism>